<accession>A0A0D2AT24</accession>
<reference evidence="1 2" key="1">
    <citation type="submission" date="2015-01" db="EMBL/GenBank/DDBJ databases">
        <title>The Genome Sequence of Exophiala spinifera CBS89968.</title>
        <authorList>
            <consortium name="The Broad Institute Genomics Platform"/>
            <person name="Cuomo C."/>
            <person name="de Hoog S."/>
            <person name="Gorbushina A."/>
            <person name="Stielow B."/>
            <person name="Teixiera M."/>
            <person name="Abouelleil A."/>
            <person name="Chapman S.B."/>
            <person name="Priest M."/>
            <person name="Young S.K."/>
            <person name="Wortman J."/>
            <person name="Nusbaum C."/>
            <person name="Birren B."/>
        </authorList>
    </citation>
    <scope>NUCLEOTIDE SEQUENCE [LARGE SCALE GENOMIC DNA]</scope>
    <source>
        <strain evidence="1 2">CBS 89968</strain>
    </source>
</reference>
<dbReference type="AlphaFoldDB" id="A0A0D2AT24"/>
<dbReference type="VEuPathDB" id="FungiDB:PV08_12093"/>
<organism evidence="1 2">
    <name type="scientific">Exophiala spinifera</name>
    <dbReference type="NCBI Taxonomy" id="91928"/>
    <lineage>
        <taxon>Eukaryota</taxon>
        <taxon>Fungi</taxon>
        <taxon>Dikarya</taxon>
        <taxon>Ascomycota</taxon>
        <taxon>Pezizomycotina</taxon>
        <taxon>Eurotiomycetes</taxon>
        <taxon>Chaetothyriomycetidae</taxon>
        <taxon>Chaetothyriales</taxon>
        <taxon>Herpotrichiellaceae</taxon>
        <taxon>Exophiala</taxon>
    </lineage>
</organism>
<dbReference type="EMBL" id="KN847508">
    <property type="protein sequence ID" value="KIW09655.1"/>
    <property type="molecule type" value="Genomic_DNA"/>
</dbReference>
<evidence type="ECO:0000313" key="1">
    <source>
        <dbReference type="EMBL" id="KIW09655.1"/>
    </source>
</evidence>
<dbReference type="GeneID" id="27339176"/>
<dbReference type="HOGENOM" id="CLU_420929_0_0_1"/>
<evidence type="ECO:0000313" key="2">
    <source>
        <dbReference type="Proteomes" id="UP000053328"/>
    </source>
</evidence>
<dbReference type="OrthoDB" id="5153301at2759"/>
<dbReference type="Proteomes" id="UP000053328">
    <property type="component" value="Unassembled WGS sequence"/>
</dbReference>
<proteinExistence type="predicted"/>
<keyword evidence="2" id="KW-1185">Reference proteome</keyword>
<name>A0A0D2AT24_9EURO</name>
<gene>
    <name evidence="1" type="ORF">PV08_12093</name>
</gene>
<sequence length="651" mass="74250">MIWSVERILTQAYGLVPDLLHVDARVLNTFQAGTITQDPFQMLQNKLSFHNYVAVFQALLCYYIRVFEGHFGRDMFVVTDAQAESLTAALSVAEKLVMLRATDSDGNPSEISEVDTHFDIESEGQLDSLSSESDHHLFTFCTALVQHQIIKAYDSAIISFLAARSTITSHEDNTITFRAEGQIAGLLSKLIYCCQLILLQDAHYIKEFQQLNDVEVPLRELCQHWVVNNTRGPIGVMSDWRLYTMRVGGAAIPEALVVWDADGQNLTYGDTRYGITDLATEMSLALQEMKRIFHEELCLGLPDVPTFPLRELQDNWSNNRPGYSFIEDPRNLVYFDGCHDWLIRQISQKTDLLDLVFLQPSVKTEPSLGHTLPSSLSSSDDLADLLAAEAEEERRLLEAQEGAPALAQELEHDENTDWLRGGEWPRWFAQRPLALIVAASQQPSPHGDHDLMLGTWCGRDCISSAAEKRTLKRLIQATNLVFSRCAETLQDTPRILRYWLWSWSSTYLPYPFAMVQREATKRRYYSYFQRFLCYVYRIWLLATHVHAETVDVTGLQLTASQKVMMRQVWNEFASLPRGLEIQCNSEPIEISLEDNAPLIKNLFQLIIMFWTDLSTDRTISHNAVVHYSDVLGILPNVILRALSLPFLFRQS</sequence>
<protein>
    <submittedName>
        <fullName evidence="1">Uncharacterized protein</fullName>
    </submittedName>
</protein>
<dbReference type="RefSeq" id="XP_016229871.1">
    <property type="nucleotide sequence ID" value="XM_016386400.1"/>
</dbReference>